<dbReference type="AlphaFoldDB" id="A0A316GJ70"/>
<dbReference type="OrthoDB" id="7689275at2"/>
<dbReference type="Pfam" id="PF20056">
    <property type="entry name" value="DUF6455"/>
    <property type="match status" value="1"/>
</dbReference>
<evidence type="ECO:0000313" key="2">
    <source>
        <dbReference type="EMBL" id="PWK59462.1"/>
    </source>
</evidence>
<comment type="caution">
    <text evidence="2">The sequence shown here is derived from an EMBL/GenBank/DDBJ whole genome shotgun (WGS) entry which is preliminary data.</text>
</comment>
<dbReference type="Proteomes" id="UP000245708">
    <property type="component" value="Unassembled WGS sequence"/>
</dbReference>
<sequence length="94" mass="10228">MTDPRPHPLGPENRHYWLAVTMARKTGADMQRALEDGVIAHADWAALVQRCRGCGWAEGCNHWMRSQDAGAADVPQACPNAPTFEKVLAAFGAV</sequence>
<organism evidence="2 3">
    <name type="scientific">Roseicyclus mahoneyensis</name>
    <dbReference type="NCBI Taxonomy" id="164332"/>
    <lineage>
        <taxon>Bacteria</taxon>
        <taxon>Pseudomonadati</taxon>
        <taxon>Pseudomonadota</taxon>
        <taxon>Alphaproteobacteria</taxon>
        <taxon>Rhodobacterales</taxon>
        <taxon>Roseobacteraceae</taxon>
        <taxon>Roseicyclus</taxon>
    </lineage>
</organism>
<gene>
    <name evidence="2" type="ORF">C7455_1077</name>
</gene>
<protein>
    <recommendedName>
        <fullName evidence="1">DUF6455 domain-containing protein</fullName>
    </recommendedName>
</protein>
<dbReference type="RefSeq" id="WP_109669206.1">
    <property type="nucleotide sequence ID" value="NZ_QGGW01000007.1"/>
</dbReference>
<reference evidence="2 3" key="1">
    <citation type="submission" date="2018-05" db="EMBL/GenBank/DDBJ databases">
        <title>Genomic Encyclopedia of Type Strains, Phase IV (KMG-IV): sequencing the most valuable type-strain genomes for metagenomic binning, comparative biology and taxonomic classification.</title>
        <authorList>
            <person name="Goeker M."/>
        </authorList>
    </citation>
    <scope>NUCLEOTIDE SEQUENCE [LARGE SCALE GENOMIC DNA]</scope>
    <source>
        <strain evidence="2 3">DSM 16097</strain>
    </source>
</reference>
<keyword evidence="3" id="KW-1185">Reference proteome</keyword>
<feature type="domain" description="DUF6455" evidence="1">
    <location>
        <begin position="9"/>
        <end position="87"/>
    </location>
</feature>
<evidence type="ECO:0000313" key="3">
    <source>
        <dbReference type="Proteomes" id="UP000245708"/>
    </source>
</evidence>
<dbReference type="EMBL" id="QGGW01000007">
    <property type="protein sequence ID" value="PWK59462.1"/>
    <property type="molecule type" value="Genomic_DNA"/>
</dbReference>
<dbReference type="InterPro" id="IPR045601">
    <property type="entry name" value="DUF6455"/>
</dbReference>
<name>A0A316GJ70_9RHOB</name>
<evidence type="ECO:0000259" key="1">
    <source>
        <dbReference type="Pfam" id="PF20056"/>
    </source>
</evidence>
<accession>A0A316GJ70</accession>
<proteinExistence type="predicted"/>